<dbReference type="PANTHER" id="PTHR24412:SF489">
    <property type="entry name" value="RING FINGER DOMAIN AND KELCH REPEAT-CONTAINING PROTEIN DDB_G0271372"/>
    <property type="match status" value="1"/>
</dbReference>
<dbReference type="AlphaFoldDB" id="A0A1R2BS16"/>
<evidence type="ECO:0008006" key="5">
    <source>
        <dbReference type="Google" id="ProtNLM"/>
    </source>
</evidence>
<dbReference type="Proteomes" id="UP000187209">
    <property type="component" value="Unassembled WGS sequence"/>
</dbReference>
<protein>
    <recommendedName>
        <fullName evidence="5">B box-type domain-containing protein</fullName>
    </recommendedName>
</protein>
<reference evidence="3 4" key="1">
    <citation type="submission" date="2016-11" db="EMBL/GenBank/DDBJ databases">
        <title>The macronuclear genome of Stentor coeruleus: a giant cell with tiny introns.</title>
        <authorList>
            <person name="Slabodnick M."/>
            <person name="Ruby J.G."/>
            <person name="Reiff S.B."/>
            <person name="Swart E.C."/>
            <person name="Gosai S."/>
            <person name="Prabakaran S."/>
            <person name="Witkowska E."/>
            <person name="Larue G.E."/>
            <person name="Fisher S."/>
            <person name="Freeman R.M."/>
            <person name="Gunawardena J."/>
            <person name="Chu W."/>
            <person name="Stover N.A."/>
            <person name="Gregory B.D."/>
            <person name="Nowacki M."/>
            <person name="Derisi J."/>
            <person name="Roy S.W."/>
            <person name="Marshall W.F."/>
            <person name="Sood P."/>
        </authorList>
    </citation>
    <scope>NUCLEOTIDE SEQUENCE [LARGE SCALE GENOMIC DNA]</scope>
    <source>
        <strain evidence="3">WM001</strain>
    </source>
</reference>
<dbReference type="InterPro" id="IPR015915">
    <property type="entry name" value="Kelch-typ_b-propeller"/>
</dbReference>
<gene>
    <name evidence="3" type="ORF">SteCoe_20349</name>
</gene>
<dbReference type="Gene3D" id="2.120.10.80">
    <property type="entry name" value="Kelch-type beta propeller"/>
    <property type="match status" value="1"/>
</dbReference>
<evidence type="ECO:0000256" key="2">
    <source>
        <dbReference type="ARBA" id="ARBA00022737"/>
    </source>
</evidence>
<comment type="caution">
    <text evidence="3">The sequence shown here is derived from an EMBL/GenBank/DDBJ whole genome shotgun (WGS) entry which is preliminary data.</text>
</comment>
<dbReference type="EMBL" id="MPUH01000462">
    <property type="protein sequence ID" value="OMJ79619.1"/>
    <property type="molecule type" value="Genomic_DNA"/>
</dbReference>
<evidence type="ECO:0000256" key="1">
    <source>
        <dbReference type="ARBA" id="ARBA00022441"/>
    </source>
</evidence>
<dbReference type="Pfam" id="PF24681">
    <property type="entry name" value="Kelch_KLHDC2_KLHL20_DRC7"/>
    <property type="match status" value="1"/>
</dbReference>
<dbReference type="InterPro" id="IPR006652">
    <property type="entry name" value="Kelch_1"/>
</dbReference>
<keyword evidence="1" id="KW-0880">Kelch repeat</keyword>
<name>A0A1R2BS16_9CILI</name>
<keyword evidence="4" id="KW-1185">Reference proteome</keyword>
<keyword evidence="2" id="KW-0677">Repeat</keyword>
<dbReference type="SUPFAM" id="SSF117281">
    <property type="entry name" value="Kelch motif"/>
    <property type="match status" value="1"/>
</dbReference>
<evidence type="ECO:0000313" key="3">
    <source>
        <dbReference type="EMBL" id="OMJ79619.1"/>
    </source>
</evidence>
<dbReference type="SMART" id="SM00612">
    <property type="entry name" value="Kelch"/>
    <property type="match status" value="2"/>
</dbReference>
<accession>A0A1R2BS16</accession>
<dbReference type="PANTHER" id="PTHR24412">
    <property type="entry name" value="KELCH PROTEIN"/>
    <property type="match status" value="1"/>
</dbReference>
<proteinExistence type="predicted"/>
<evidence type="ECO:0000313" key="4">
    <source>
        <dbReference type="Proteomes" id="UP000187209"/>
    </source>
</evidence>
<dbReference type="OrthoDB" id="45365at2759"/>
<organism evidence="3 4">
    <name type="scientific">Stentor coeruleus</name>
    <dbReference type="NCBI Taxonomy" id="5963"/>
    <lineage>
        <taxon>Eukaryota</taxon>
        <taxon>Sar</taxon>
        <taxon>Alveolata</taxon>
        <taxon>Ciliophora</taxon>
        <taxon>Postciliodesmatophora</taxon>
        <taxon>Heterotrichea</taxon>
        <taxon>Heterotrichida</taxon>
        <taxon>Stentoridae</taxon>
        <taxon>Stentor</taxon>
    </lineage>
</organism>
<sequence length="476" mass="54656">MEDELPCKNHPVPAVFYCKSPDCMFGICRDCGFYHLGHEKNLSINDTKLPEHIKADIFAHITTAEKLLQENAKVESSLIIMLNDIKQETLDLGQNIKKYFNELIESAMLRQKQLISYTETESRKIQDIVIQKINDCQVVSNAQKSLIESLKKFYAELNGISNKEIISKTYHVFHSFPLIKPLVSSEKYKFFPKFCSDDTLVEEIMLTGKVFTYKDKPLVMNKLSLYFFKEFCKNIFKYDLESKQWSKLAQPIIPSFHNVSPVYVAEKNIYVLVGNAGTRDLLVKFYPAYSTIEEEDLSFEYPQWSCCVYYWESIYLIGGELNDSSSSVCRRYCPKTLTWHPVGSLVIPRDSASAVGFADFLYVFGGYTNNCSLNSIESYSQATDRWSLVRIQMPMPLAFSACISLGNHILIFGGEFNERNSDQVFSWDSLSKLQRSSPLSEPFTAGSSDIVLLVRDKIFIIRADQEEFPRIEIVNY</sequence>